<dbReference type="InterPro" id="IPR013785">
    <property type="entry name" value="Aldolase_TIM"/>
</dbReference>
<keyword evidence="1" id="KW-0285">Flavoprotein</keyword>
<dbReference type="GeneID" id="54291270"/>
<dbReference type="InterPro" id="IPR004136">
    <property type="entry name" value="NMO"/>
</dbReference>
<dbReference type="RefSeq" id="XP_033384226.1">
    <property type="nucleotide sequence ID" value="XM_033533873.1"/>
</dbReference>
<dbReference type="PANTHER" id="PTHR32332">
    <property type="entry name" value="2-NITROPROPANE DIOXYGENASE"/>
    <property type="match status" value="1"/>
</dbReference>
<reference evidence="4" key="1">
    <citation type="journal article" date="2020" name="Stud. Mycol.">
        <title>101 Dothideomycetes genomes: a test case for predicting lifestyles and emergence of pathogens.</title>
        <authorList>
            <person name="Haridas S."/>
            <person name="Albert R."/>
            <person name="Binder M."/>
            <person name="Bloem J."/>
            <person name="Labutti K."/>
            <person name="Salamov A."/>
            <person name="Andreopoulos B."/>
            <person name="Baker S."/>
            <person name="Barry K."/>
            <person name="Bills G."/>
            <person name="Bluhm B."/>
            <person name="Cannon C."/>
            <person name="Castanera R."/>
            <person name="Culley D."/>
            <person name="Daum C."/>
            <person name="Ezra D."/>
            <person name="Gonzalez J."/>
            <person name="Henrissat B."/>
            <person name="Kuo A."/>
            <person name="Liang C."/>
            <person name="Lipzen A."/>
            <person name="Lutzoni F."/>
            <person name="Magnuson J."/>
            <person name="Mondo S."/>
            <person name="Nolan M."/>
            <person name="Ohm R."/>
            <person name="Pangilinan J."/>
            <person name="Park H.-J."/>
            <person name="Ramirez L."/>
            <person name="Alfaro M."/>
            <person name="Sun H."/>
            <person name="Tritt A."/>
            <person name="Yoshinaga Y."/>
            <person name="Zwiers L.-H."/>
            <person name="Turgeon B."/>
            <person name="Goodwin S."/>
            <person name="Spatafora J."/>
            <person name="Crous P."/>
            <person name="Grigoriev I."/>
        </authorList>
    </citation>
    <scope>NUCLEOTIDE SEQUENCE</scope>
    <source>
        <strain evidence="4">CBS 175.79</strain>
    </source>
</reference>
<keyword evidence="5" id="KW-1185">Reference proteome</keyword>
<dbReference type="Proteomes" id="UP000799778">
    <property type="component" value="Unassembled WGS sequence"/>
</dbReference>
<dbReference type="AlphaFoldDB" id="A0A6A5XSU8"/>
<dbReference type="GO" id="GO:0018580">
    <property type="term" value="F:nitronate monooxygenase activity"/>
    <property type="evidence" value="ECO:0007669"/>
    <property type="project" value="InterPro"/>
</dbReference>
<dbReference type="CDD" id="cd04730">
    <property type="entry name" value="NPD_like"/>
    <property type="match status" value="1"/>
</dbReference>
<keyword evidence="3" id="KW-0560">Oxidoreductase</keyword>
<name>A0A6A5XSU8_9PLEO</name>
<dbReference type="PANTHER" id="PTHR32332:SF34">
    <property type="entry name" value="2-NITROPROPANE DIOXYGENASE FAMILY, PUTATIVE-RELATED"/>
    <property type="match status" value="1"/>
</dbReference>
<dbReference type="EMBL" id="ML978069">
    <property type="protein sequence ID" value="KAF2015887.1"/>
    <property type="molecule type" value="Genomic_DNA"/>
</dbReference>
<sequence>MSSLQRLQSLYPWIKTPLVVGAPMRLIALADMAVELSKAGGIGFIGAGTDVSDLESHVQKAQLLLQALPTPLASRSKTLPIGLGFINWGASLPDSIDIIKKYSPAAVWFFAPTSTTSLLEWTRSTRAASPDTQVWVQVGSVKEALDTVKTVTPDVLVVQGTDAGGHGLVRGASLITLLPEVQDAVRAAIVEQGGGEPPIFIAAGGIVEKRGAAAAHVLGADGVVLGTRLLASHEANIARGYQQEIIRASDGGQSTVRTKVYDNLRRTTGWAETHNARGVINRSYHDAISGMDEERNKQLYDEETKKGDAGWGTHARMTTYAGSGVGLVKEVKSVEDIVREIREGVEEVLGR</sequence>
<keyword evidence="2" id="KW-0288">FMN</keyword>
<evidence type="ECO:0000256" key="2">
    <source>
        <dbReference type="ARBA" id="ARBA00022643"/>
    </source>
</evidence>
<evidence type="ECO:0000313" key="5">
    <source>
        <dbReference type="Proteomes" id="UP000799778"/>
    </source>
</evidence>
<accession>A0A6A5XSU8</accession>
<proteinExistence type="predicted"/>
<dbReference type="OrthoDB" id="2349068at2759"/>
<evidence type="ECO:0000256" key="3">
    <source>
        <dbReference type="ARBA" id="ARBA00023002"/>
    </source>
</evidence>
<dbReference type="SUPFAM" id="SSF51412">
    <property type="entry name" value="Inosine monophosphate dehydrogenase (IMPDH)"/>
    <property type="match status" value="1"/>
</dbReference>
<dbReference type="Pfam" id="PF03060">
    <property type="entry name" value="NMO"/>
    <property type="match status" value="1"/>
</dbReference>
<evidence type="ECO:0000256" key="1">
    <source>
        <dbReference type="ARBA" id="ARBA00022630"/>
    </source>
</evidence>
<dbReference type="Gene3D" id="3.20.20.70">
    <property type="entry name" value="Aldolase class I"/>
    <property type="match status" value="1"/>
</dbReference>
<evidence type="ECO:0000313" key="4">
    <source>
        <dbReference type="EMBL" id="KAF2015887.1"/>
    </source>
</evidence>
<organism evidence="4 5">
    <name type="scientific">Aaosphaeria arxii CBS 175.79</name>
    <dbReference type="NCBI Taxonomy" id="1450172"/>
    <lineage>
        <taxon>Eukaryota</taxon>
        <taxon>Fungi</taxon>
        <taxon>Dikarya</taxon>
        <taxon>Ascomycota</taxon>
        <taxon>Pezizomycotina</taxon>
        <taxon>Dothideomycetes</taxon>
        <taxon>Pleosporomycetidae</taxon>
        <taxon>Pleosporales</taxon>
        <taxon>Pleosporales incertae sedis</taxon>
        <taxon>Aaosphaeria</taxon>
    </lineage>
</organism>
<gene>
    <name evidence="4" type="ORF">BU24DRAFT_492078</name>
</gene>
<protein>
    <submittedName>
        <fullName evidence="4">Inosine monophosphate dehydrogenase</fullName>
    </submittedName>
</protein>